<feature type="region of interest" description="Disordered" evidence="1">
    <location>
        <begin position="190"/>
        <end position="222"/>
    </location>
</feature>
<evidence type="ECO:0000313" key="2">
    <source>
        <dbReference type="EMBL" id="KAG0531597.1"/>
    </source>
</evidence>
<dbReference type="AlphaFoldDB" id="A0A921UGU1"/>
<organism evidence="2 3">
    <name type="scientific">Sorghum bicolor</name>
    <name type="common">Sorghum</name>
    <name type="synonym">Sorghum vulgare</name>
    <dbReference type="NCBI Taxonomy" id="4558"/>
    <lineage>
        <taxon>Eukaryota</taxon>
        <taxon>Viridiplantae</taxon>
        <taxon>Streptophyta</taxon>
        <taxon>Embryophyta</taxon>
        <taxon>Tracheophyta</taxon>
        <taxon>Spermatophyta</taxon>
        <taxon>Magnoliopsida</taxon>
        <taxon>Liliopsida</taxon>
        <taxon>Poales</taxon>
        <taxon>Poaceae</taxon>
        <taxon>PACMAD clade</taxon>
        <taxon>Panicoideae</taxon>
        <taxon>Andropogonodae</taxon>
        <taxon>Andropogoneae</taxon>
        <taxon>Sorghinae</taxon>
        <taxon>Sorghum</taxon>
    </lineage>
</organism>
<feature type="region of interest" description="Disordered" evidence="1">
    <location>
        <begin position="100"/>
        <end position="153"/>
    </location>
</feature>
<feature type="compositionally biased region" description="Low complexity" evidence="1">
    <location>
        <begin position="190"/>
        <end position="201"/>
    </location>
</feature>
<gene>
    <name evidence="2" type="ORF">BDA96_04G036100</name>
</gene>
<feature type="region of interest" description="Disordered" evidence="1">
    <location>
        <begin position="1"/>
        <end position="26"/>
    </location>
</feature>
<reference evidence="2" key="2">
    <citation type="submission" date="2020-10" db="EMBL/GenBank/DDBJ databases">
        <authorList>
            <person name="Cooper E.A."/>
            <person name="Brenton Z.W."/>
            <person name="Flinn B.S."/>
            <person name="Jenkins J."/>
            <person name="Shu S."/>
            <person name="Flowers D."/>
            <person name="Luo F."/>
            <person name="Wang Y."/>
            <person name="Xia P."/>
            <person name="Barry K."/>
            <person name="Daum C."/>
            <person name="Lipzen A."/>
            <person name="Yoshinaga Y."/>
            <person name="Schmutz J."/>
            <person name="Saski C."/>
            <person name="Vermerris W."/>
            <person name="Kresovich S."/>
        </authorList>
    </citation>
    <scope>NUCLEOTIDE SEQUENCE</scope>
</reference>
<evidence type="ECO:0000313" key="3">
    <source>
        <dbReference type="Proteomes" id="UP000807115"/>
    </source>
</evidence>
<comment type="caution">
    <text evidence="2">The sequence shown here is derived from an EMBL/GenBank/DDBJ whole genome shotgun (WGS) entry which is preliminary data.</text>
</comment>
<dbReference type="Pfam" id="PF07816">
    <property type="entry name" value="DUF1645"/>
    <property type="match status" value="1"/>
</dbReference>
<proteinExistence type="predicted"/>
<sequence>MSAMAAVPPSSAPRLDSVLSFSDAPAEAEAESAATLAFSDAGSGSDTDAEDDADFEFAFAPPLSPRAGAYPALAPADDLFAHGRIIAAYPLFDRHLVNDEASSSSSSTPDLHQQAYTAPPSPDTYCAWAPRSAPGSPSRDDPRPAAAAAFPKSSSTGEARRFWRLRDLVSGGGGRSHSDGKEKFVFLQPSSSPATKAAAAPLQKQGKKKTKGSTGNGKAAGATEMDMATAHRLFYGKPAAAGAAALASDRTKQQQQSYLPYRPSIVGFFTTAHALGRSHHPY</sequence>
<accession>A0A921UGU1</accession>
<feature type="compositionally biased region" description="Low complexity" evidence="1">
    <location>
        <begin position="144"/>
        <end position="153"/>
    </location>
</feature>
<dbReference type="PANTHER" id="PTHR33095:SF111">
    <property type="entry name" value="OS02G0134200 PROTEIN"/>
    <property type="match status" value="1"/>
</dbReference>
<name>A0A921UGU1_SORBI</name>
<reference evidence="2" key="1">
    <citation type="journal article" date="2019" name="BMC Genomics">
        <title>A new reference genome for Sorghum bicolor reveals high levels of sequence similarity between sweet and grain genotypes: implications for the genetics of sugar metabolism.</title>
        <authorList>
            <person name="Cooper E.A."/>
            <person name="Brenton Z.W."/>
            <person name="Flinn B.S."/>
            <person name="Jenkins J."/>
            <person name="Shu S."/>
            <person name="Flowers D."/>
            <person name="Luo F."/>
            <person name="Wang Y."/>
            <person name="Xia P."/>
            <person name="Barry K."/>
            <person name="Daum C."/>
            <person name="Lipzen A."/>
            <person name="Yoshinaga Y."/>
            <person name="Schmutz J."/>
            <person name="Saski C."/>
            <person name="Vermerris W."/>
            <person name="Kresovich S."/>
        </authorList>
    </citation>
    <scope>NUCLEOTIDE SEQUENCE</scope>
</reference>
<evidence type="ECO:0000256" key="1">
    <source>
        <dbReference type="SAM" id="MobiDB-lite"/>
    </source>
</evidence>
<dbReference type="EMBL" id="CM027683">
    <property type="protein sequence ID" value="KAG0531597.1"/>
    <property type="molecule type" value="Genomic_DNA"/>
</dbReference>
<feature type="compositionally biased region" description="Low complexity" evidence="1">
    <location>
        <begin position="212"/>
        <end position="222"/>
    </location>
</feature>
<feature type="compositionally biased region" description="Low complexity" evidence="1">
    <location>
        <begin position="1"/>
        <end position="13"/>
    </location>
</feature>
<dbReference type="Proteomes" id="UP000807115">
    <property type="component" value="Chromosome 4"/>
</dbReference>
<dbReference type="PANTHER" id="PTHR33095">
    <property type="entry name" value="OS07G0619500 PROTEIN"/>
    <property type="match status" value="1"/>
</dbReference>
<protein>
    <submittedName>
        <fullName evidence="2">Uncharacterized protein</fullName>
    </submittedName>
</protein>
<dbReference type="InterPro" id="IPR012442">
    <property type="entry name" value="DUF1645_plant"/>
</dbReference>